<feature type="domain" description="Leucine-binding protein" evidence="4">
    <location>
        <begin position="37"/>
        <end position="289"/>
    </location>
</feature>
<dbReference type="SUPFAM" id="SSF53822">
    <property type="entry name" value="Periplasmic binding protein-like I"/>
    <property type="match status" value="1"/>
</dbReference>
<accession>A0A6L9MBI7</accession>
<keyword evidence="6" id="KW-1185">Reference proteome</keyword>
<dbReference type="Pfam" id="PF13458">
    <property type="entry name" value="Peripla_BP_6"/>
    <property type="match status" value="1"/>
</dbReference>
<sequence>MSDLPKPSRLLRPALLLAAACLAVPASAQQQQPAGSIVIGVAAPLSDSEAILGEQLTGGVETAVARLSGADGRVETVTADTTCSAEGGRQAAETFVATNVAIVVGFLCAEALEAALPVLRQAAIPTLAVGVRANRLTDRRERTGDLVWRIAPRSDAEAMKVAETLAARWRDQPFGLIEDGSITARGLTDSVRRLLEERGMVPQTIDNYRPAEEKQFALARRLERTGVTRYFIAGDRPDVATIARDAAELGLDLEIVGGESLLDEASIDVPLPDGIVAVAPRPRFPELGGSADAPPPDDTAPKGYFGPAFAATQIAVAAVRTARASGRTIPVVLQSEAFATELGTIRFDAKGDSDLDLTRVLVWRGDRFIDEAGG</sequence>
<evidence type="ECO:0000259" key="4">
    <source>
        <dbReference type="Pfam" id="PF13458"/>
    </source>
</evidence>
<evidence type="ECO:0000313" key="5">
    <source>
        <dbReference type="EMBL" id="NDV85163.1"/>
    </source>
</evidence>
<dbReference type="Proteomes" id="UP000476332">
    <property type="component" value="Unassembled WGS sequence"/>
</dbReference>
<dbReference type="InterPro" id="IPR028082">
    <property type="entry name" value="Peripla_BP_I"/>
</dbReference>
<feature type="signal peptide" evidence="3">
    <location>
        <begin position="1"/>
        <end position="28"/>
    </location>
</feature>
<dbReference type="RefSeq" id="WP_163041921.1">
    <property type="nucleotide sequence ID" value="NZ_JAAAMJ010000001.1"/>
</dbReference>
<organism evidence="5 6">
    <name type="scientific">Aurantimonas aggregata</name>
    <dbReference type="NCBI Taxonomy" id="2047720"/>
    <lineage>
        <taxon>Bacteria</taxon>
        <taxon>Pseudomonadati</taxon>
        <taxon>Pseudomonadota</taxon>
        <taxon>Alphaproteobacteria</taxon>
        <taxon>Hyphomicrobiales</taxon>
        <taxon>Aurantimonadaceae</taxon>
        <taxon>Aurantimonas</taxon>
    </lineage>
</organism>
<evidence type="ECO:0000256" key="3">
    <source>
        <dbReference type="SAM" id="SignalP"/>
    </source>
</evidence>
<proteinExistence type="inferred from homology"/>
<gene>
    <name evidence="5" type="ORF">GTW51_00435</name>
</gene>
<feature type="chain" id="PRO_5026923917" evidence="3">
    <location>
        <begin position="29"/>
        <end position="374"/>
    </location>
</feature>
<dbReference type="EMBL" id="JAAAMJ010000001">
    <property type="protein sequence ID" value="NDV85163.1"/>
    <property type="molecule type" value="Genomic_DNA"/>
</dbReference>
<evidence type="ECO:0000313" key="6">
    <source>
        <dbReference type="Proteomes" id="UP000476332"/>
    </source>
</evidence>
<evidence type="ECO:0000256" key="1">
    <source>
        <dbReference type="ARBA" id="ARBA00010062"/>
    </source>
</evidence>
<dbReference type="PANTHER" id="PTHR47151">
    <property type="entry name" value="LEU/ILE/VAL-BINDING ABC TRANSPORTER SUBUNIT"/>
    <property type="match status" value="1"/>
</dbReference>
<comment type="similarity">
    <text evidence="1">Belongs to the leucine-binding protein family.</text>
</comment>
<protein>
    <submittedName>
        <fullName evidence="5">ABC transporter substrate-binding protein</fullName>
    </submittedName>
</protein>
<comment type="caution">
    <text evidence="5">The sequence shown here is derived from an EMBL/GenBank/DDBJ whole genome shotgun (WGS) entry which is preliminary data.</text>
</comment>
<keyword evidence="2 3" id="KW-0732">Signal</keyword>
<dbReference type="PANTHER" id="PTHR47151:SF2">
    <property type="entry name" value="AMINO ACID BINDING PROTEIN"/>
    <property type="match status" value="1"/>
</dbReference>
<dbReference type="Gene3D" id="3.40.50.2300">
    <property type="match status" value="2"/>
</dbReference>
<dbReference type="AlphaFoldDB" id="A0A6L9MBI7"/>
<name>A0A6L9MBI7_9HYPH</name>
<evidence type="ECO:0000256" key="2">
    <source>
        <dbReference type="ARBA" id="ARBA00022729"/>
    </source>
</evidence>
<reference evidence="5 6" key="1">
    <citation type="submission" date="2020-01" db="EMBL/GenBank/DDBJ databases">
        <title>Genomes of bacteria type strains.</title>
        <authorList>
            <person name="Chen J."/>
            <person name="Zhu S."/>
            <person name="Chen J."/>
        </authorList>
    </citation>
    <scope>NUCLEOTIDE SEQUENCE [LARGE SCALE GENOMIC DNA]</scope>
    <source>
        <strain evidence="5 6">KCTC 52919</strain>
    </source>
</reference>
<dbReference type="InterPro" id="IPR028081">
    <property type="entry name" value="Leu-bd"/>
</dbReference>